<dbReference type="Gene3D" id="3.40.50.1110">
    <property type="entry name" value="SGNH hydrolase"/>
    <property type="match status" value="1"/>
</dbReference>
<dbReference type="SUPFAM" id="SSF52266">
    <property type="entry name" value="SGNH hydrolase"/>
    <property type="match status" value="1"/>
</dbReference>
<dbReference type="AlphaFoldDB" id="A0A1Y1VIX1"/>
<dbReference type="PANTHER" id="PTHR31988">
    <property type="entry name" value="ESTERASE, PUTATIVE (DUF303)-RELATED"/>
    <property type="match status" value="1"/>
</dbReference>
<reference evidence="3 4" key="1">
    <citation type="submission" date="2016-08" db="EMBL/GenBank/DDBJ databases">
        <title>Genomes of anaerobic fungi encode conserved fungal cellulosomes for biomass hydrolysis.</title>
        <authorList>
            <consortium name="DOE Joint Genome Institute"/>
            <person name="Haitjema C.H."/>
            <person name="Gilmore S.P."/>
            <person name="Henske J.K."/>
            <person name="Solomon K.V."/>
            <person name="De Groot R."/>
            <person name="Kuo A."/>
            <person name="Mondo S.J."/>
            <person name="Salamov A.A."/>
            <person name="Labutti K."/>
            <person name="Zhao Z."/>
            <person name="Chiniquy J."/>
            <person name="Barry K."/>
            <person name="Brewer H.M."/>
            <person name="Purvine S.O."/>
            <person name="Wright A.T."/>
            <person name="Boxma B."/>
            <person name="Van Alen T."/>
            <person name="Hackstein J.H."/>
            <person name="Baker S.E."/>
            <person name="Grigoriev I.V."/>
            <person name="O'Malley M.A."/>
        </authorList>
    </citation>
    <scope>NUCLEOTIDE SEQUENCE [LARGE SCALE GENOMIC DNA]</scope>
    <source>
        <strain evidence="4">finn</strain>
    </source>
</reference>
<protein>
    <recommendedName>
        <fullName evidence="2">Sialate O-acetylesterase domain-containing protein</fullName>
    </recommendedName>
</protein>
<comment type="caution">
    <text evidence="3">The sequence shown here is derived from an EMBL/GenBank/DDBJ whole genome shotgun (WGS) entry which is preliminary data.</text>
</comment>
<keyword evidence="4" id="KW-1185">Reference proteome</keyword>
<dbReference type="OrthoDB" id="2125847at2759"/>
<evidence type="ECO:0000259" key="2">
    <source>
        <dbReference type="Pfam" id="PF03629"/>
    </source>
</evidence>
<dbReference type="GO" id="GO:0016787">
    <property type="term" value="F:hydrolase activity"/>
    <property type="evidence" value="ECO:0007669"/>
    <property type="project" value="UniProtKB-KW"/>
</dbReference>
<feature type="domain" description="Sialate O-acetylesterase" evidence="2">
    <location>
        <begin position="10"/>
        <end position="252"/>
    </location>
</feature>
<keyword evidence="1" id="KW-0378">Hydrolase</keyword>
<accession>A0A1Y1VIX1</accession>
<dbReference type="InterPro" id="IPR036514">
    <property type="entry name" value="SGNH_hydro_sf"/>
</dbReference>
<dbReference type="Pfam" id="PF03629">
    <property type="entry name" value="SASA"/>
    <property type="match status" value="1"/>
</dbReference>
<dbReference type="PANTHER" id="PTHR31988:SF19">
    <property type="entry name" value="9-O-ACETYL-N-ACETYLNEURAMINIC ACID DEACETYLASE-RELATED"/>
    <property type="match status" value="1"/>
</dbReference>
<proteinExistence type="predicted"/>
<evidence type="ECO:0000256" key="1">
    <source>
        <dbReference type="ARBA" id="ARBA00022801"/>
    </source>
</evidence>
<evidence type="ECO:0000313" key="3">
    <source>
        <dbReference type="EMBL" id="ORX57109.1"/>
    </source>
</evidence>
<evidence type="ECO:0000313" key="4">
    <source>
        <dbReference type="Proteomes" id="UP000193719"/>
    </source>
</evidence>
<gene>
    <name evidence="3" type="ORF">BCR36DRAFT_580524</name>
</gene>
<organism evidence="3 4">
    <name type="scientific">Piromyces finnis</name>
    <dbReference type="NCBI Taxonomy" id="1754191"/>
    <lineage>
        <taxon>Eukaryota</taxon>
        <taxon>Fungi</taxon>
        <taxon>Fungi incertae sedis</taxon>
        <taxon>Chytridiomycota</taxon>
        <taxon>Chytridiomycota incertae sedis</taxon>
        <taxon>Neocallimastigomycetes</taxon>
        <taxon>Neocallimastigales</taxon>
        <taxon>Neocallimastigaceae</taxon>
        <taxon>Piromyces</taxon>
    </lineage>
</organism>
<dbReference type="EMBL" id="MCFH01000006">
    <property type="protein sequence ID" value="ORX57109.1"/>
    <property type="molecule type" value="Genomic_DNA"/>
</dbReference>
<dbReference type="InterPro" id="IPR005181">
    <property type="entry name" value="SASA"/>
</dbReference>
<dbReference type="InterPro" id="IPR052940">
    <property type="entry name" value="Carb_Esterase_6"/>
</dbReference>
<dbReference type="Proteomes" id="UP000193719">
    <property type="component" value="Unassembled WGS sequence"/>
</dbReference>
<reference evidence="3 4" key="2">
    <citation type="submission" date="2016-08" db="EMBL/GenBank/DDBJ databases">
        <title>Pervasive Adenine N6-methylation of Active Genes in Fungi.</title>
        <authorList>
            <consortium name="DOE Joint Genome Institute"/>
            <person name="Mondo S.J."/>
            <person name="Dannebaum R.O."/>
            <person name="Kuo R.C."/>
            <person name="Labutti K."/>
            <person name="Haridas S."/>
            <person name="Kuo A."/>
            <person name="Salamov A."/>
            <person name="Ahrendt S.R."/>
            <person name="Lipzen A."/>
            <person name="Sullivan W."/>
            <person name="Andreopoulos W.B."/>
            <person name="Clum A."/>
            <person name="Lindquist E."/>
            <person name="Daum C."/>
            <person name="Ramamoorthy G.K."/>
            <person name="Gryganskyi A."/>
            <person name="Culley D."/>
            <person name="Magnuson J.K."/>
            <person name="James T.Y."/>
            <person name="O'Malley M.A."/>
            <person name="Stajich J.E."/>
            <person name="Spatafora J.W."/>
            <person name="Visel A."/>
            <person name="Grigoriev I.V."/>
        </authorList>
    </citation>
    <scope>NUCLEOTIDE SEQUENCE [LARGE SCALE GENOMIC DNA]</scope>
    <source>
        <strain evidence="4">finn</strain>
    </source>
</reference>
<name>A0A1Y1VIX1_9FUNG</name>
<sequence length="261" mass="28887">MAKMLPDPNFHIYLAFGQSNMEGQGPIENQDKTVDKRFQVLSPFNGNGRQIGEWYDAIPPLANCDGMLGPVDYFGRTLVKKLPQEIKIGVIVVAIAGCDIQLFEKDNYKSYPLQSFMINRVNSYGGNPYGRLIDMGKKAQEVGVIKGILFHQGETNTGQQNWPNRVKNVYYNILKDLGLKADDVPFLAGEVVQSNEGGQCGSMNSIIQQLPKVIPSAHVIFSQGLGQQGDGLHFTSAAYRTLGQRYAEEMLKIIGDVEVKN</sequence>